<reference evidence="8" key="1">
    <citation type="submission" date="2025-08" db="UniProtKB">
        <authorList>
            <consortium name="RefSeq"/>
        </authorList>
    </citation>
    <scope>IDENTIFICATION</scope>
    <source>
        <tissue evidence="8">Whole sample</tissue>
    </source>
</reference>
<organism evidence="7 8">
    <name type="scientific">Crassostrea virginica</name>
    <name type="common">Eastern oyster</name>
    <dbReference type="NCBI Taxonomy" id="6565"/>
    <lineage>
        <taxon>Eukaryota</taxon>
        <taxon>Metazoa</taxon>
        <taxon>Spiralia</taxon>
        <taxon>Lophotrochozoa</taxon>
        <taxon>Mollusca</taxon>
        <taxon>Bivalvia</taxon>
        <taxon>Autobranchia</taxon>
        <taxon>Pteriomorphia</taxon>
        <taxon>Ostreida</taxon>
        <taxon>Ostreoidea</taxon>
        <taxon>Ostreidae</taxon>
        <taxon>Crassostrea</taxon>
    </lineage>
</organism>
<evidence type="ECO:0000313" key="7">
    <source>
        <dbReference type="Proteomes" id="UP000694844"/>
    </source>
</evidence>
<dbReference type="PANTHER" id="PTHR14315:SF17">
    <property type="entry name" value="MIP21584P"/>
    <property type="match status" value="1"/>
</dbReference>
<accession>A0A8B8E861</accession>
<dbReference type="PANTHER" id="PTHR14315">
    <property type="entry name" value="SPOT14 FAMILY MEMBER"/>
    <property type="match status" value="1"/>
</dbReference>
<evidence type="ECO:0000256" key="6">
    <source>
        <dbReference type="SAM" id="MobiDB-lite"/>
    </source>
</evidence>
<evidence type="ECO:0000256" key="1">
    <source>
        <dbReference type="ARBA" id="ARBA00004123"/>
    </source>
</evidence>
<proteinExistence type="inferred from homology"/>
<keyword evidence="7" id="KW-1185">Reference proteome</keyword>
<feature type="region of interest" description="Disordered" evidence="6">
    <location>
        <begin position="93"/>
        <end position="119"/>
    </location>
</feature>
<evidence type="ECO:0000256" key="3">
    <source>
        <dbReference type="ARBA" id="ARBA00009488"/>
    </source>
</evidence>
<dbReference type="GO" id="GO:0005829">
    <property type="term" value="C:cytosol"/>
    <property type="evidence" value="ECO:0007669"/>
    <property type="project" value="TreeGrafter"/>
</dbReference>
<gene>
    <name evidence="8" type="primary">LOC111132796</name>
</gene>
<evidence type="ECO:0000313" key="8">
    <source>
        <dbReference type="RefSeq" id="XP_022336325.1"/>
    </source>
</evidence>
<dbReference type="Gene3D" id="6.10.140.1610">
    <property type="match status" value="1"/>
</dbReference>
<dbReference type="Proteomes" id="UP000694844">
    <property type="component" value="Chromosome 5"/>
</dbReference>
<keyword evidence="5" id="KW-0539">Nucleus</keyword>
<dbReference type="GeneID" id="111132796"/>
<comment type="similarity">
    <text evidence="3">Belongs to the SPOT14 family.</text>
</comment>
<dbReference type="OrthoDB" id="5951908at2759"/>
<dbReference type="KEGG" id="cvn:111132796"/>
<dbReference type="Pfam" id="PF07084">
    <property type="entry name" value="Spot_14"/>
    <property type="match status" value="1"/>
</dbReference>
<dbReference type="InterPro" id="IPR009786">
    <property type="entry name" value="Spot_14"/>
</dbReference>
<sequence length="167" mass="18624">MSESSKMNTVSSEQKQEQSLLTVLNKFVQAVNVMDETVMIPSRLKDMEMESAVKNPEIKEENNNMAIVPIINPGTDLYSFYKMLNTIKKELISGKPGEEEQAVTSSDSEDDSAEDSSKQTAELFRHHLQGLFSVMNQLTNTAKALTDKYESEFVGEGTNRSISSFAI</sequence>
<dbReference type="GO" id="GO:0046890">
    <property type="term" value="P:regulation of lipid biosynthetic process"/>
    <property type="evidence" value="ECO:0007669"/>
    <property type="project" value="TreeGrafter"/>
</dbReference>
<dbReference type="RefSeq" id="XP_022336325.1">
    <property type="nucleotide sequence ID" value="XM_022480617.1"/>
</dbReference>
<comment type="subcellular location">
    <subcellularLocation>
        <location evidence="2">Cytoplasm</location>
    </subcellularLocation>
    <subcellularLocation>
        <location evidence="1">Nucleus</location>
    </subcellularLocation>
</comment>
<dbReference type="GO" id="GO:0005634">
    <property type="term" value="C:nucleus"/>
    <property type="evidence" value="ECO:0007669"/>
    <property type="project" value="UniProtKB-SubCell"/>
</dbReference>
<evidence type="ECO:0000256" key="5">
    <source>
        <dbReference type="ARBA" id="ARBA00023242"/>
    </source>
</evidence>
<dbReference type="AlphaFoldDB" id="A0A8B8E861"/>
<evidence type="ECO:0000256" key="2">
    <source>
        <dbReference type="ARBA" id="ARBA00004496"/>
    </source>
</evidence>
<keyword evidence="4" id="KW-0963">Cytoplasm</keyword>
<dbReference type="InterPro" id="IPR053719">
    <property type="entry name" value="Lipogen_MT_Stabilize_sf"/>
</dbReference>
<name>A0A8B8E861_CRAVI</name>
<protein>
    <submittedName>
        <fullName evidence="8">Mid1-interacting protein 1A-like</fullName>
    </submittedName>
</protein>
<evidence type="ECO:0000256" key="4">
    <source>
        <dbReference type="ARBA" id="ARBA00022490"/>
    </source>
</evidence>